<keyword evidence="2" id="KW-0274">FAD</keyword>
<dbReference type="RefSeq" id="XP_013274900.1">
    <property type="nucleotide sequence ID" value="XM_013419446.1"/>
</dbReference>
<protein>
    <submittedName>
        <fullName evidence="4">Rhinocladiella mackenziei CBS 650.93 unplaced genomic scaffold supercont1.2, whole genome shotgun sequence</fullName>
    </submittedName>
</protein>
<sequence length="265" mass="28961">MKRAKVERGEGNSQPNRNAHRVWSVNGNFADAFVLDGGKDGPPITKSQLSLLHSQLAPNAVQAMKAMDPRLQDAYFQIAPKAPVSETDGRKMVIFHKVLTGMDGEDTGNTLKAFEEVHTPHTNNRTHNVHRATFWGEMTKLLPSSFGKELDLDAIIGCDGAKSRVRKIFLAGEHNVGPQFTGKYAYRGLNGMEDAVTATAEQARIPFILCDYGGHLGAFPIDQGNTFNHVAFHGQKEVNGIMVGIGLPQARSKMLLKTARTEVSP</sequence>
<evidence type="ECO:0000256" key="1">
    <source>
        <dbReference type="ARBA" id="ARBA00022630"/>
    </source>
</evidence>
<dbReference type="PANTHER" id="PTHR46720">
    <property type="entry name" value="HYDROXYLASE, PUTATIVE (AFU_ORTHOLOGUE AFUA_3G01460)-RELATED"/>
    <property type="match status" value="1"/>
</dbReference>
<dbReference type="HOGENOM" id="CLU_009665_6_2_1"/>
<dbReference type="Proteomes" id="UP000053617">
    <property type="component" value="Unassembled WGS sequence"/>
</dbReference>
<dbReference type="EMBL" id="KN847476">
    <property type="protein sequence ID" value="KIX07764.1"/>
    <property type="molecule type" value="Genomic_DNA"/>
</dbReference>
<proteinExistence type="predicted"/>
<dbReference type="InterPro" id="IPR036188">
    <property type="entry name" value="FAD/NAD-bd_sf"/>
</dbReference>
<dbReference type="Gene3D" id="3.50.50.60">
    <property type="entry name" value="FAD/NAD(P)-binding domain"/>
    <property type="match status" value="1"/>
</dbReference>
<dbReference type="GO" id="GO:0016491">
    <property type="term" value="F:oxidoreductase activity"/>
    <property type="evidence" value="ECO:0007669"/>
    <property type="project" value="UniProtKB-KW"/>
</dbReference>
<evidence type="ECO:0000256" key="2">
    <source>
        <dbReference type="ARBA" id="ARBA00022827"/>
    </source>
</evidence>
<dbReference type="GeneID" id="25290489"/>
<evidence type="ECO:0000313" key="5">
    <source>
        <dbReference type="Proteomes" id="UP000053617"/>
    </source>
</evidence>
<name>A0A0D2IPF4_9EURO</name>
<dbReference type="AlphaFoldDB" id="A0A0D2IPF4"/>
<evidence type="ECO:0000256" key="3">
    <source>
        <dbReference type="ARBA" id="ARBA00023002"/>
    </source>
</evidence>
<evidence type="ECO:0000313" key="4">
    <source>
        <dbReference type="EMBL" id="KIX07764.1"/>
    </source>
</evidence>
<dbReference type="InterPro" id="IPR051104">
    <property type="entry name" value="FAD_monoxygenase"/>
</dbReference>
<reference evidence="4 5" key="1">
    <citation type="submission" date="2015-01" db="EMBL/GenBank/DDBJ databases">
        <title>The Genome Sequence of Rhinocladiella mackenzie CBS 650.93.</title>
        <authorList>
            <consortium name="The Broad Institute Genomics Platform"/>
            <person name="Cuomo C."/>
            <person name="de Hoog S."/>
            <person name="Gorbushina A."/>
            <person name="Stielow B."/>
            <person name="Teixiera M."/>
            <person name="Abouelleil A."/>
            <person name="Chapman S.B."/>
            <person name="Priest M."/>
            <person name="Young S.K."/>
            <person name="Wortman J."/>
            <person name="Nusbaum C."/>
            <person name="Birren B."/>
        </authorList>
    </citation>
    <scope>NUCLEOTIDE SEQUENCE [LARGE SCALE GENOMIC DNA]</scope>
    <source>
        <strain evidence="4 5">CBS 650.93</strain>
    </source>
</reference>
<dbReference type="OrthoDB" id="417877at2759"/>
<keyword evidence="5" id="KW-1185">Reference proteome</keyword>
<keyword evidence="3" id="KW-0560">Oxidoreductase</keyword>
<organism evidence="4 5">
    <name type="scientific">Rhinocladiella mackenziei CBS 650.93</name>
    <dbReference type="NCBI Taxonomy" id="1442369"/>
    <lineage>
        <taxon>Eukaryota</taxon>
        <taxon>Fungi</taxon>
        <taxon>Dikarya</taxon>
        <taxon>Ascomycota</taxon>
        <taxon>Pezizomycotina</taxon>
        <taxon>Eurotiomycetes</taxon>
        <taxon>Chaetothyriomycetidae</taxon>
        <taxon>Chaetothyriales</taxon>
        <taxon>Herpotrichiellaceae</taxon>
        <taxon>Rhinocladiella</taxon>
    </lineage>
</organism>
<dbReference type="PANTHER" id="PTHR46720:SF3">
    <property type="entry name" value="FAD-BINDING DOMAIN-CONTAINING PROTEIN-RELATED"/>
    <property type="match status" value="1"/>
</dbReference>
<keyword evidence="1" id="KW-0285">Flavoprotein</keyword>
<dbReference type="STRING" id="1442369.A0A0D2IPF4"/>
<gene>
    <name evidence="4" type="ORF">Z518_02418</name>
</gene>
<dbReference type="VEuPathDB" id="FungiDB:Z518_02418"/>
<dbReference type="GO" id="GO:0044550">
    <property type="term" value="P:secondary metabolite biosynthetic process"/>
    <property type="evidence" value="ECO:0007669"/>
    <property type="project" value="TreeGrafter"/>
</dbReference>
<accession>A0A0D2IPF4</accession>